<organism evidence="2 3">
    <name type="scientific">Lipingzhangella halophila</name>
    <dbReference type="NCBI Taxonomy" id="1783352"/>
    <lineage>
        <taxon>Bacteria</taxon>
        <taxon>Bacillati</taxon>
        <taxon>Actinomycetota</taxon>
        <taxon>Actinomycetes</taxon>
        <taxon>Streptosporangiales</taxon>
        <taxon>Nocardiopsidaceae</taxon>
        <taxon>Lipingzhangella</taxon>
    </lineage>
</organism>
<reference evidence="2 3" key="1">
    <citation type="submission" date="2020-08" db="EMBL/GenBank/DDBJ databases">
        <title>Sequencing the genomes of 1000 actinobacteria strains.</title>
        <authorList>
            <person name="Klenk H.-P."/>
        </authorList>
    </citation>
    <scope>NUCLEOTIDE SEQUENCE [LARGE SCALE GENOMIC DNA]</scope>
    <source>
        <strain evidence="2 3">DSM 102030</strain>
    </source>
</reference>
<keyword evidence="3" id="KW-1185">Reference proteome</keyword>
<protein>
    <submittedName>
        <fullName evidence="2">Transcriptional regulator with XRE-family HTH domain</fullName>
    </submittedName>
</protein>
<dbReference type="SMART" id="SM00530">
    <property type="entry name" value="HTH_XRE"/>
    <property type="match status" value="1"/>
</dbReference>
<dbReference type="InterPro" id="IPR001387">
    <property type="entry name" value="Cro/C1-type_HTH"/>
</dbReference>
<sequence length="415" mass="45331">MPEDTPTHDTSVDTSVADRVREIRKRRGLNQEELAEAAGVSVTVVRKIEQGGTARMETYNALGRVLKVRTVWFMTAESPAPVLTDDGRDSVLADIRSAVNPPASLAGRMFGAVDGDPDLTMLGRAVKSVADAYQDDRYDDVARFAPALVRSAHMHVAALDGDERASAQRMRGDALQLTGRYLVQIREHDLALIALRDALADAVEVGDQCLAAAAIGQQGWALLRQARFDEVEALCVNSADEIEPRMSKATPDQLSAWGYLLMRASAAAARNNNVTQARDLQSVAESAAVRIQDEHEAAGHMRFGPVTAAMNGMQNELIGGHPDRALERADSLPGQTSGATQNTQQRFALDRANALVQVGDTDQATEVMMRLRRQAPEWLRYQRTARNIAEDIVESRPRMPSEDQRQIADFLGVPV</sequence>
<evidence type="ECO:0000259" key="1">
    <source>
        <dbReference type="PROSITE" id="PS50943"/>
    </source>
</evidence>
<dbReference type="Proteomes" id="UP000523007">
    <property type="component" value="Unassembled WGS sequence"/>
</dbReference>
<dbReference type="AlphaFoldDB" id="A0A7W7RI44"/>
<dbReference type="Pfam" id="PF01381">
    <property type="entry name" value="HTH_3"/>
    <property type="match status" value="1"/>
</dbReference>
<dbReference type="SUPFAM" id="SSF47413">
    <property type="entry name" value="lambda repressor-like DNA-binding domains"/>
    <property type="match status" value="1"/>
</dbReference>
<name>A0A7W7RI44_9ACTN</name>
<proteinExistence type="predicted"/>
<dbReference type="InterPro" id="IPR010982">
    <property type="entry name" value="Lambda_DNA-bd_dom_sf"/>
</dbReference>
<dbReference type="CDD" id="cd00093">
    <property type="entry name" value="HTH_XRE"/>
    <property type="match status" value="1"/>
</dbReference>
<feature type="domain" description="HTH cro/C1-type" evidence="1">
    <location>
        <begin position="20"/>
        <end position="73"/>
    </location>
</feature>
<accession>A0A7W7RI44</accession>
<dbReference type="RefSeq" id="WP_184578741.1">
    <property type="nucleotide sequence ID" value="NZ_JACHJT010000001.1"/>
</dbReference>
<evidence type="ECO:0000313" key="2">
    <source>
        <dbReference type="EMBL" id="MBB4931871.1"/>
    </source>
</evidence>
<dbReference type="Gene3D" id="1.10.260.40">
    <property type="entry name" value="lambda repressor-like DNA-binding domains"/>
    <property type="match status" value="1"/>
</dbReference>
<dbReference type="PROSITE" id="PS50943">
    <property type="entry name" value="HTH_CROC1"/>
    <property type="match status" value="1"/>
</dbReference>
<gene>
    <name evidence="2" type="ORF">F4561_002691</name>
</gene>
<dbReference type="EMBL" id="JACHJT010000001">
    <property type="protein sequence ID" value="MBB4931871.1"/>
    <property type="molecule type" value="Genomic_DNA"/>
</dbReference>
<comment type="caution">
    <text evidence="2">The sequence shown here is derived from an EMBL/GenBank/DDBJ whole genome shotgun (WGS) entry which is preliminary data.</text>
</comment>
<evidence type="ECO:0000313" key="3">
    <source>
        <dbReference type="Proteomes" id="UP000523007"/>
    </source>
</evidence>
<dbReference type="GO" id="GO:0003677">
    <property type="term" value="F:DNA binding"/>
    <property type="evidence" value="ECO:0007669"/>
    <property type="project" value="InterPro"/>
</dbReference>